<evidence type="ECO:0000256" key="8">
    <source>
        <dbReference type="ARBA" id="ARBA00022840"/>
    </source>
</evidence>
<comment type="subunit">
    <text evidence="3">Homotetramer.</text>
</comment>
<sequence>MSELEISAPQCSTHYSPAGNSDVLDIVVHKNIRVSDVIVSDILDSDHLPIAFHILDHVKIRNLSEPIEKFTDWERFQSLASELISPKLEIKSWIEADKAARDFAASIASAYRLSTSKVTLSDINNDLPGLDRLIKYKQRLRKCWQETRDAACKTAVNWVTKSIRRMTRKRELERWETKIEIARDHLHRLHYCNVIGGIVSPVHDAYGKKELLSATHRCEMLRQALKNSSWIRLSDWECHQEGWTRTRLVLQYHQNQLNSILNSNNESPNKRQRCDDLLWIPDDLKFRSGGPVQIKLLCGADLLESFATPGLWTDEDIDTIVGQHGLVVITREGNNPNKFIYESDLLTKYQSNINIVTEWITNEVSSTKIRRALRRSESVKYLLEESVIDYIHKHGLYSTKDK</sequence>
<reference evidence="14 15" key="1">
    <citation type="submission" date="2017-12" db="EMBL/GenBank/DDBJ databases">
        <title>Hemimetabolous genomes reveal molecular basis of termite eusociality.</title>
        <authorList>
            <person name="Harrison M.C."/>
            <person name="Jongepier E."/>
            <person name="Robertson H.M."/>
            <person name="Arning N."/>
            <person name="Bitard-Feildel T."/>
            <person name="Chao H."/>
            <person name="Childers C.P."/>
            <person name="Dinh H."/>
            <person name="Doddapaneni H."/>
            <person name="Dugan S."/>
            <person name="Gowin J."/>
            <person name="Greiner C."/>
            <person name="Han Y."/>
            <person name="Hu H."/>
            <person name="Hughes D.S.T."/>
            <person name="Huylmans A.-K."/>
            <person name="Kemena C."/>
            <person name="Kremer L.P.M."/>
            <person name="Lee S.L."/>
            <person name="Lopez-Ezquerra A."/>
            <person name="Mallet L."/>
            <person name="Monroy-Kuhn J.M."/>
            <person name="Moser A."/>
            <person name="Murali S.C."/>
            <person name="Muzny D.M."/>
            <person name="Otani S."/>
            <person name="Piulachs M.-D."/>
            <person name="Poelchau M."/>
            <person name="Qu J."/>
            <person name="Schaub F."/>
            <person name="Wada-Katsumata A."/>
            <person name="Worley K.C."/>
            <person name="Xie Q."/>
            <person name="Ylla G."/>
            <person name="Poulsen M."/>
            <person name="Gibbs R.A."/>
            <person name="Schal C."/>
            <person name="Richards S."/>
            <person name="Belles X."/>
            <person name="Korb J."/>
            <person name="Bornberg-Bauer E."/>
        </authorList>
    </citation>
    <scope>NUCLEOTIDE SEQUENCE [LARGE SCALE GENOMIC DNA]</scope>
    <source>
        <tissue evidence="14">Whole body</tissue>
    </source>
</reference>
<dbReference type="Proteomes" id="UP000235965">
    <property type="component" value="Unassembled WGS sequence"/>
</dbReference>
<evidence type="ECO:0000256" key="6">
    <source>
        <dbReference type="ARBA" id="ARBA00022695"/>
    </source>
</evidence>
<evidence type="ECO:0000259" key="13">
    <source>
        <dbReference type="Pfam" id="PF01467"/>
    </source>
</evidence>
<comment type="cofactor">
    <cofactor evidence="1">
        <name>Mg(2+)</name>
        <dbReference type="ChEBI" id="CHEBI:18420"/>
    </cofactor>
</comment>
<name>A0A2J7PI77_9NEOP</name>
<comment type="similarity">
    <text evidence="12">Belongs to the eukaryotic NMN adenylyltransferase family.</text>
</comment>
<evidence type="ECO:0000256" key="3">
    <source>
        <dbReference type="ARBA" id="ARBA00011881"/>
    </source>
</evidence>
<proteinExistence type="inferred from homology"/>
<evidence type="ECO:0000256" key="11">
    <source>
        <dbReference type="ARBA" id="ARBA00093425"/>
    </source>
</evidence>
<keyword evidence="8 12" id="KW-0067">ATP-binding</keyword>
<dbReference type="InterPro" id="IPR004821">
    <property type="entry name" value="Cyt_trans-like"/>
</dbReference>
<evidence type="ECO:0000256" key="4">
    <source>
        <dbReference type="ARBA" id="ARBA00022642"/>
    </source>
</evidence>
<dbReference type="GO" id="GO:0005759">
    <property type="term" value="C:mitochondrial matrix"/>
    <property type="evidence" value="ECO:0007669"/>
    <property type="project" value="UniProtKB-ARBA"/>
</dbReference>
<evidence type="ECO:0000256" key="5">
    <source>
        <dbReference type="ARBA" id="ARBA00022679"/>
    </source>
</evidence>
<dbReference type="GO" id="GO:0005524">
    <property type="term" value="F:ATP binding"/>
    <property type="evidence" value="ECO:0007669"/>
    <property type="project" value="UniProtKB-KW"/>
</dbReference>
<evidence type="ECO:0000256" key="7">
    <source>
        <dbReference type="ARBA" id="ARBA00022741"/>
    </source>
</evidence>
<keyword evidence="10" id="KW-0496">Mitochondrion</keyword>
<comment type="catalytic activity">
    <reaction evidence="12">
        <text>nicotinate beta-D-ribonucleotide + ATP + H(+) = deamido-NAD(+) + diphosphate</text>
        <dbReference type="Rhea" id="RHEA:22860"/>
        <dbReference type="ChEBI" id="CHEBI:15378"/>
        <dbReference type="ChEBI" id="CHEBI:30616"/>
        <dbReference type="ChEBI" id="CHEBI:33019"/>
        <dbReference type="ChEBI" id="CHEBI:57502"/>
        <dbReference type="ChEBI" id="CHEBI:58437"/>
        <dbReference type="EC" id="2.7.7.18"/>
    </reaction>
</comment>
<accession>A0A2J7PI77</accession>
<evidence type="ECO:0000256" key="1">
    <source>
        <dbReference type="ARBA" id="ARBA00001946"/>
    </source>
</evidence>
<evidence type="ECO:0000256" key="2">
    <source>
        <dbReference type="ARBA" id="ARBA00004173"/>
    </source>
</evidence>
<dbReference type="InterPro" id="IPR005248">
    <property type="entry name" value="NadD/NMNAT"/>
</dbReference>
<dbReference type="GO" id="GO:0009435">
    <property type="term" value="P:NAD+ biosynthetic process"/>
    <property type="evidence" value="ECO:0007669"/>
    <property type="project" value="UniProtKB-UniPathway"/>
</dbReference>
<comment type="pathway">
    <text evidence="12">Cofactor biosynthesis; NAD(+) biosynthesis; NAD(+) from nicotinamide D-ribonucleotide: step 1/1.</text>
</comment>
<evidence type="ECO:0000256" key="12">
    <source>
        <dbReference type="RuleBase" id="RU362021"/>
    </source>
</evidence>
<protein>
    <recommendedName>
        <fullName evidence="12">Nicotinamide-nucleotide adenylyltransferase</fullName>
        <ecNumber evidence="12">2.7.7.1</ecNumber>
        <ecNumber evidence="12">2.7.7.18</ecNumber>
    </recommendedName>
</protein>
<dbReference type="FunCoup" id="A0A2J7PI77">
    <property type="interactions" value="605"/>
</dbReference>
<dbReference type="SUPFAM" id="SSF52374">
    <property type="entry name" value="Nucleotidylyl transferase"/>
    <property type="match status" value="1"/>
</dbReference>
<keyword evidence="15" id="KW-1185">Reference proteome</keyword>
<keyword evidence="4 12" id="KW-0662">Pyridine nucleotide biosynthesis</keyword>
<dbReference type="STRING" id="105785.A0A2J7PI77"/>
<dbReference type="Gene3D" id="3.40.50.620">
    <property type="entry name" value="HUPs"/>
    <property type="match status" value="1"/>
</dbReference>
<feature type="domain" description="Cytidyltransferase-like" evidence="13">
    <location>
        <begin position="189"/>
        <end position="371"/>
    </location>
</feature>
<dbReference type="EMBL" id="NEVH01025129">
    <property type="protein sequence ID" value="PNF16033.1"/>
    <property type="molecule type" value="Genomic_DNA"/>
</dbReference>
<evidence type="ECO:0000256" key="9">
    <source>
        <dbReference type="ARBA" id="ARBA00023027"/>
    </source>
</evidence>
<keyword evidence="6 12" id="KW-0548">Nucleotidyltransferase</keyword>
<comment type="catalytic activity">
    <reaction evidence="12">
        <text>beta-nicotinamide D-ribonucleotide + ATP + H(+) = diphosphate + NAD(+)</text>
        <dbReference type="Rhea" id="RHEA:21360"/>
        <dbReference type="ChEBI" id="CHEBI:14649"/>
        <dbReference type="ChEBI" id="CHEBI:15378"/>
        <dbReference type="ChEBI" id="CHEBI:30616"/>
        <dbReference type="ChEBI" id="CHEBI:33019"/>
        <dbReference type="ChEBI" id="CHEBI:57540"/>
        <dbReference type="EC" id="2.7.7.1"/>
    </reaction>
</comment>
<dbReference type="EC" id="2.7.7.18" evidence="12"/>
<gene>
    <name evidence="14" type="ORF">B7P43_G04603</name>
</gene>
<keyword evidence="5 12" id="KW-0808">Transferase</keyword>
<comment type="caution">
    <text evidence="14">The sequence shown here is derived from an EMBL/GenBank/DDBJ whole genome shotgun (WGS) entry which is preliminary data.</text>
</comment>
<dbReference type="InParanoid" id="A0A2J7PI77"/>
<keyword evidence="9 12" id="KW-0520">NAD</keyword>
<organism evidence="14 15">
    <name type="scientific">Cryptotermes secundus</name>
    <dbReference type="NCBI Taxonomy" id="105785"/>
    <lineage>
        <taxon>Eukaryota</taxon>
        <taxon>Metazoa</taxon>
        <taxon>Ecdysozoa</taxon>
        <taxon>Arthropoda</taxon>
        <taxon>Hexapoda</taxon>
        <taxon>Insecta</taxon>
        <taxon>Pterygota</taxon>
        <taxon>Neoptera</taxon>
        <taxon>Polyneoptera</taxon>
        <taxon>Dictyoptera</taxon>
        <taxon>Blattodea</taxon>
        <taxon>Blattoidea</taxon>
        <taxon>Termitoidae</taxon>
        <taxon>Kalotermitidae</taxon>
        <taxon>Cryptotermitinae</taxon>
        <taxon>Cryptotermes</taxon>
    </lineage>
</organism>
<dbReference type="OrthoDB" id="422187at2759"/>
<evidence type="ECO:0000313" key="15">
    <source>
        <dbReference type="Proteomes" id="UP000235965"/>
    </source>
</evidence>
<dbReference type="UniPathway" id="UPA00253">
    <property type="reaction ID" value="UER00600"/>
</dbReference>
<evidence type="ECO:0000256" key="10">
    <source>
        <dbReference type="ARBA" id="ARBA00023128"/>
    </source>
</evidence>
<dbReference type="GO" id="GO:0000309">
    <property type="term" value="F:nicotinamide-nucleotide adenylyltransferase activity"/>
    <property type="evidence" value="ECO:0007669"/>
    <property type="project" value="UniProtKB-EC"/>
</dbReference>
<comment type="function">
    <text evidence="11">Catalyzes the formation of NAD(+) from nicotinamide mononucleotide (NMN) and ATP. Can also use the deamidated form; nicotinic acid mononucleotide (NaMN) as substrate with the same efficiency. Can use triazofurin monophosphate (TrMP) as substrate. Can also use GTP and ITP as nucleotide donors. Also catalyzes the reverse reaction, i.e. the pyrophosphorolytic cleavage of NAD(+). For the pyrophosphorolytic activity, can use NAD(+), NADH, NaAD, nicotinic acid adenine dinucleotide phosphate (NHD), nicotinamide guanine dinucleotide (NGD) as substrates. Fails to cleave phosphorylated dinucleotides NADP(+), NADPH and NaADP(+). Protects against axonal degeneration following injury. May be involved in the maintenance of axonal integrity. Also functions as a stress-response chaperone protein that prevents toxic aggregation of proteins; this function may be independent of its NAD(+) synthesis activity.</text>
</comment>
<dbReference type="PANTHER" id="PTHR12039">
    <property type="entry name" value="NICOTINAMIDE MONONUCLEOTIDE ADENYLYLTRANSFERASE"/>
    <property type="match status" value="1"/>
</dbReference>
<keyword evidence="7 12" id="KW-0547">Nucleotide-binding</keyword>
<dbReference type="AlphaFoldDB" id="A0A2J7PI77"/>
<dbReference type="GO" id="GO:0004515">
    <property type="term" value="F:nicotinate-nucleotide adenylyltransferase activity"/>
    <property type="evidence" value="ECO:0007669"/>
    <property type="project" value="UniProtKB-EC"/>
</dbReference>
<dbReference type="NCBIfam" id="TIGR00482">
    <property type="entry name" value="nicotinate (nicotinamide) nucleotide adenylyltransferase"/>
    <property type="match status" value="1"/>
</dbReference>
<evidence type="ECO:0000313" key="14">
    <source>
        <dbReference type="EMBL" id="PNF16033.1"/>
    </source>
</evidence>
<dbReference type="FunFam" id="3.40.50.620:FF:000221">
    <property type="entry name" value="Nicotinamide/nicotinic acid mononucleotide adenylyltransferase 3"/>
    <property type="match status" value="1"/>
</dbReference>
<dbReference type="InterPro" id="IPR014729">
    <property type="entry name" value="Rossmann-like_a/b/a_fold"/>
</dbReference>
<dbReference type="PANTHER" id="PTHR12039:SF0">
    <property type="entry name" value="NICOTINAMIDE-NUCLEOTIDE ADENYLYLTRANSFERASE"/>
    <property type="match status" value="1"/>
</dbReference>
<comment type="subcellular location">
    <subcellularLocation>
        <location evidence="2">Mitochondrion</location>
    </subcellularLocation>
</comment>
<dbReference type="EC" id="2.7.7.1" evidence="12"/>
<dbReference type="InterPro" id="IPR051182">
    <property type="entry name" value="Euk_NMN_adenylyltrnsfrase"/>
</dbReference>
<dbReference type="Pfam" id="PF01467">
    <property type="entry name" value="CTP_transf_like"/>
    <property type="match status" value="1"/>
</dbReference>